<evidence type="ECO:0000256" key="5">
    <source>
        <dbReference type="ARBA" id="ARBA00023002"/>
    </source>
</evidence>
<evidence type="ECO:0000256" key="7">
    <source>
        <dbReference type="SAM" id="Phobius"/>
    </source>
</evidence>
<dbReference type="SUPFAM" id="SSF54373">
    <property type="entry name" value="FAD-linked reductases, C-terminal domain"/>
    <property type="match status" value="1"/>
</dbReference>
<dbReference type="InterPro" id="IPR036188">
    <property type="entry name" value="FAD/NAD-bd_sf"/>
</dbReference>
<dbReference type="PANTHER" id="PTHR13789:SF318">
    <property type="entry name" value="GERANYLGERANYL DIPHOSPHATE REDUCTASE"/>
    <property type="match status" value="1"/>
</dbReference>
<dbReference type="OrthoDB" id="16820at2759"/>
<reference evidence="9" key="1">
    <citation type="submission" date="2022-10" db="EMBL/GenBank/DDBJ databases">
        <title>Tapping the CABI collections for fungal endophytes: first genome assemblies for Collariella, Neodidymelliopsis, Ascochyta clinopodiicola, Didymella pomorum, Didymosphaeria variabile, Neocosmospora piperis and Neocucurbitaria cava.</title>
        <authorList>
            <person name="Hill R."/>
        </authorList>
    </citation>
    <scope>NUCLEOTIDE SEQUENCE</scope>
    <source>
        <strain evidence="9">IMI 355082</strain>
    </source>
</reference>
<sequence length="446" mass="48675">MKATETSPSPDPAFRVLIIGAGIAGLTAAIALRKFYPPETLHIAIYDQATQLREIGASIGLNPSGLRILDKLGVHAALDPSVAFRQPSGWPMVYRHWLTGEIIGHDEVKGKVEEKHRMARFHRASLQRALVEALPASVELGLGKKLQGVEVRSGDEEEELDGGVKVTFADGSAVEADLLVGADGIHSNIRKQFAPDHELRWTGMVAFRAAFDYSKVQHIKGLPEDAVFWTGHERTLFASRLGKDQYTVVGLNSSDPNDQSNPYRHAQWNGPGDLEFFRSLYQGWNPVIEALMDAVPYVKTYPNFAGTALPSLVFDNRVALLGDAAHTHGGAFGAGGSLAINDAYALALALAHIWPPDAKGIKPSGKQLKMALDLYDETRRPLVTKVLSIVHSQGQARRLAASNKLNGTTETDAELKARIANRPEMVWLTEHDVDAEFQAVSARYRG</sequence>
<keyword evidence="5" id="KW-0560">Oxidoreductase</keyword>
<dbReference type="Pfam" id="PF01494">
    <property type="entry name" value="FAD_binding_3"/>
    <property type="match status" value="2"/>
</dbReference>
<comment type="caution">
    <text evidence="9">The sequence shown here is derived from an EMBL/GenBank/DDBJ whole genome shotgun (WGS) entry which is preliminary data.</text>
</comment>
<dbReference type="Gene3D" id="3.50.50.60">
    <property type="entry name" value="FAD/NAD(P)-binding domain"/>
    <property type="match status" value="1"/>
</dbReference>
<feature type="domain" description="FAD-binding" evidence="8">
    <location>
        <begin position="15"/>
        <end position="197"/>
    </location>
</feature>
<proteinExistence type="inferred from homology"/>
<organism evidence="9 10">
    <name type="scientific">Gnomoniopsis smithogilvyi</name>
    <dbReference type="NCBI Taxonomy" id="1191159"/>
    <lineage>
        <taxon>Eukaryota</taxon>
        <taxon>Fungi</taxon>
        <taxon>Dikarya</taxon>
        <taxon>Ascomycota</taxon>
        <taxon>Pezizomycotina</taxon>
        <taxon>Sordariomycetes</taxon>
        <taxon>Sordariomycetidae</taxon>
        <taxon>Diaporthales</taxon>
        <taxon>Gnomoniaceae</taxon>
        <taxon>Gnomoniopsis</taxon>
    </lineage>
</organism>
<comment type="similarity">
    <text evidence="2">Belongs to the paxM FAD-dependent monooxygenase family.</text>
</comment>
<evidence type="ECO:0000259" key="8">
    <source>
        <dbReference type="Pfam" id="PF01494"/>
    </source>
</evidence>
<dbReference type="InterPro" id="IPR050493">
    <property type="entry name" value="FAD-dep_Monooxygenase_BioMet"/>
</dbReference>
<keyword evidence="3" id="KW-0285">Flavoprotein</keyword>
<comment type="cofactor">
    <cofactor evidence="1">
        <name>FAD</name>
        <dbReference type="ChEBI" id="CHEBI:57692"/>
    </cofactor>
</comment>
<keyword evidence="7" id="KW-0472">Membrane</keyword>
<dbReference type="PANTHER" id="PTHR13789">
    <property type="entry name" value="MONOOXYGENASE"/>
    <property type="match status" value="1"/>
</dbReference>
<keyword evidence="7" id="KW-1133">Transmembrane helix</keyword>
<dbReference type="Proteomes" id="UP001140453">
    <property type="component" value="Unassembled WGS sequence"/>
</dbReference>
<feature type="transmembrane region" description="Helical" evidence="7">
    <location>
        <begin position="12"/>
        <end position="32"/>
    </location>
</feature>
<accession>A0A9W8YKS6</accession>
<feature type="domain" description="FAD-binding" evidence="8">
    <location>
        <begin position="315"/>
        <end position="387"/>
    </location>
</feature>
<keyword evidence="6" id="KW-0503">Monooxygenase</keyword>
<dbReference type="GO" id="GO:0004497">
    <property type="term" value="F:monooxygenase activity"/>
    <property type="evidence" value="ECO:0007669"/>
    <property type="project" value="UniProtKB-KW"/>
</dbReference>
<gene>
    <name evidence="9" type="ORF">N0V93_007928</name>
</gene>
<evidence type="ECO:0000313" key="9">
    <source>
        <dbReference type="EMBL" id="KAJ4387339.1"/>
    </source>
</evidence>
<dbReference type="PRINTS" id="PR00420">
    <property type="entry name" value="RNGMNOXGNASE"/>
</dbReference>
<dbReference type="EMBL" id="JAPEVB010000005">
    <property type="protein sequence ID" value="KAJ4387339.1"/>
    <property type="molecule type" value="Genomic_DNA"/>
</dbReference>
<dbReference type="GO" id="GO:0071949">
    <property type="term" value="F:FAD binding"/>
    <property type="evidence" value="ECO:0007669"/>
    <property type="project" value="InterPro"/>
</dbReference>
<protein>
    <recommendedName>
        <fullName evidence="8">FAD-binding domain-containing protein</fullName>
    </recommendedName>
</protein>
<keyword evidence="10" id="KW-1185">Reference proteome</keyword>
<evidence type="ECO:0000256" key="4">
    <source>
        <dbReference type="ARBA" id="ARBA00022827"/>
    </source>
</evidence>
<name>A0A9W8YKS6_9PEZI</name>
<keyword evidence="7" id="KW-0812">Transmembrane</keyword>
<evidence type="ECO:0000313" key="10">
    <source>
        <dbReference type="Proteomes" id="UP001140453"/>
    </source>
</evidence>
<evidence type="ECO:0000256" key="3">
    <source>
        <dbReference type="ARBA" id="ARBA00022630"/>
    </source>
</evidence>
<evidence type="ECO:0000256" key="2">
    <source>
        <dbReference type="ARBA" id="ARBA00007992"/>
    </source>
</evidence>
<dbReference type="InterPro" id="IPR002938">
    <property type="entry name" value="FAD-bd"/>
</dbReference>
<evidence type="ECO:0000256" key="1">
    <source>
        <dbReference type="ARBA" id="ARBA00001974"/>
    </source>
</evidence>
<dbReference type="AlphaFoldDB" id="A0A9W8YKS6"/>
<evidence type="ECO:0000256" key="6">
    <source>
        <dbReference type="ARBA" id="ARBA00023033"/>
    </source>
</evidence>
<dbReference type="SUPFAM" id="SSF51905">
    <property type="entry name" value="FAD/NAD(P)-binding domain"/>
    <property type="match status" value="1"/>
</dbReference>
<keyword evidence="4" id="KW-0274">FAD</keyword>